<dbReference type="PATRIC" id="fig|1297742.4.peg.750"/>
<organism evidence="1 2">
    <name type="scientific">Pseudomyxococcus hansupus</name>
    <dbReference type="NCBI Taxonomy" id="1297742"/>
    <lineage>
        <taxon>Bacteria</taxon>
        <taxon>Pseudomonadati</taxon>
        <taxon>Myxococcota</taxon>
        <taxon>Myxococcia</taxon>
        <taxon>Myxococcales</taxon>
        <taxon>Cystobacterineae</taxon>
        <taxon>Myxococcaceae</taxon>
        <taxon>Pseudomyxococcus</taxon>
    </lineage>
</organism>
<dbReference type="EMBL" id="CP012109">
    <property type="protein sequence ID" value="AKQ63824.1"/>
    <property type="molecule type" value="Genomic_DNA"/>
</dbReference>
<gene>
    <name evidence="1" type="ORF">A176_000736</name>
</gene>
<sequence>MLLFFVDILAKWVVLDGHDRLHAALLEGVTPPLLGLWPFIARSRTESAVREEGALFSAEVQLRAGATPETVERVNRMLLFNFTPDPRGTVSRAWPLPGGRDAWREEVSARRRRERTPLLDDADWKWLL</sequence>
<evidence type="ECO:0000313" key="1">
    <source>
        <dbReference type="EMBL" id="AKQ63824.1"/>
    </source>
</evidence>
<reference evidence="1 2" key="1">
    <citation type="journal article" date="2016" name="PLoS ONE">
        <title>Complete Genome Sequence and Comparative Genomics of a Novel Myxobacterium Myxococcus hansupus.</title>
        <authorList>
            <person name="Sharma G."/>
            <person name="Narwani T."/>
            <person name="Subramanian S."/>
        </authorList>
    </citation>
    <scope>NUCLEOTIDE SEQUENCE [LARGE SCALE GENOMIC DNA]</scope>
    <source>
        <strain evidence="2">mixupus</strain>
    </source>
</reference>
<dbReference type="AlphaFoldDB" id="A0A0H4WM42"/>
<evidence type="ECO:0000313" key="2">
    <source>
        <dbReference type="Proteomes" id="UP000009026"/>
    </source>
</evidence>
<name>A0A0H4WM42_9BACT</name>
<accession>A0A0H4WM42</accession>
<keyword evidence="2" id="KW-1185">Reference proteome</keyword>
<proteinExistence type="predicted"/>
<dbReference type="KEGG" id="mym:A176_000736"/>
<protein>
    <submittedName>
        <fullName evidence="1">Uncharacterized protein</fullName>
    </submittedName>
</protein>
<dbReference type="Proteomes" id="UP000009026">
    <property type="component" value="Chromosome"/>
</dbReference>